<dbReference type="PANTHER" id="PTHR20857:SF15">
    <property type="entry name" value="THIAMINE-PHOSPHATE SYNTHASE"/>
    <property type="match status" value="1"/>
</dbReference>
<feature type="binding site" evidence="9">
    <location>
        <begin position="183"/>
        <end position="184"/>
    </location>
    <ligand>
        <name>2-[(2R,5Z)-2-carboxy-4-methylthiazol-5(2H)-ylidene]ethyl phosphate</name>
        <dbReference type="ChEBI" id="CHEBI:62899"/>
    </ligand>
</feature>
<keyword evidence="3 9" id="KW-0479">Metal-binding</keyword>
<dbReference type="PANTHER" id="PTHR20857">
    <property type="entry name" value="THIAMINE-PHOSPHATE PYROPHOSPHORYLASE"/>
    <property type="match status" value="1"/>
</dbReference>
<comment type="cofactor">
    <cofactor evidence="9">
        <name>Mg(2+)</name>
        <dbReference type="ChEBI" id="CHEBI:18420"/>
    </cofactor>
    <text evidence="9">Binds 1 Mg(2+) ion per subunit.</text>
</comment>
<dbReference type="CDD" id="cd00564">
    <property type="entry name" value="TMP_TenI"/>
    <property type="match status" value="1"/>
</dbReference>
<sequence length="217" mass="23569">MNQFQLYGITDERFHPGRDIVEVMEQAILGGVSIVQLRDKWSAPDELLHKARRLRELTRKHEVLFIVNDHVELALEVDADGVHLGQDDLSLAEARKQMKSKLIGISTHRIEEAIAAQREGADYIGVGPVYATQTKSDVVAPVGLSYVSEVAAEIDIPAVAIGGIKLHNVADVLQAGARRICAVTEIVGSPQVRQTCEAFIHAIRNQAVAPGASGRQG</sequence>
<dbReference type="EC" id="2.5.1.3" evidence="9"/>
<accession>A0ABW5RBZ2</accession>
<evidence type="ECO:0000256" key="4">
    <source>
        <dbReference type="ARBA" id="ARBA00022842"/>
    </source>
</evidence>
<feature type="binding site" evidence="9">
    <location>
        <position position="69"/>
    </location>
    <ligand>
        <name>Mg(2+)</name>
        <dbReference type="ChEBI" id="CHEBI:18420"/>
    </ligand>
</feature>
<evidence type="ECO:0000256" key="3">
    <source>
        <dbReference type="ARBA" id="ARBA00022723"/>
    </source>
</evidence>
<dbReference type="EMBL" id="JBHUMM010000042">
    <property type="protein sequence ID" value="MFD2672586.1"/>
    <property type="molecule type" value="Genomic_DNA"/>
</dbReference>
<evidence type="ECO:0000256" key="7">
    <source>
        <dbReference type="ARBA" id="ARBA00047851"/>
    </source>
</evidence>
<dbReference type="NCBIfam" id="TIGR00693">
    <property type="entry name" value="thiE"/>
    <property type="match status" value="1"/>
</dbReference>
<dbReference type="InterPro" id="IPR013785">
    <property type="entry name" value="Aldolase_TIM"/>
</dbReference>
<dbReference type="InterPro" id="IPR036206">
    <property type="entry name" value="ThiamineP_synth_sf"/>
</dbReference>
<comment type="function">
    <text evidence="9">Condenses 4-methyl-5-(beta-hydroxyethyl)thiazole monophosphate (THZ-P) and 2-methyl-4-amino-5-hydroxymethyl pyrimidine pyrophosphate (HMP-PP) to form thiamine monophosphate (TMP).</text>
</comment>
<evidence type="ECO:0000256" key="11">
    <source>
        <dbReference type="RuleBase" id="RU004253"/>
    </source>
</evidence>
<dbReference type="SUPFAM" id="SSF51391">
    <property type="entry name" value="Thiamin phosphate synthase"/>
    <property type="match status" value="1"/>
</dbReference>
<feature type="binding site" evidence="9">
    <location>
        <begin position="36"/>
        <end position="40"/>
    </location>
    <ligand>
        <name>4-amino-2-methyl-5-(diphosphooxymethyl)pyrimidine</name>
        <dbReference type="ChEBI" id="CHEBI:57841"/>
    </ligand>
</feature>
<dbReference type="InterPro" id="IPR034291">
    <property type="entry name" value="TMP_synthase"/>
</dbReference>
<feature type="binding site" evidence="9">
    <location>
        <position position="106"/>
    </location>
    <ligand>
        <name>4-amino-2-methyl-5-(diphosphooxymethyl)pyrimidine</name>
        <dbReference type="ChEBI" id="CHEBI:57841"/>
    </ligand>
</feature>
<feature type="domain" description="Thiamine phosphate synthase/TenI" evidence="12">
    <location>
        <begin position="6"/>
        <end position="186"/>
    </location>
</feature>
<dbReference type="HAMAP" id="MF_00097">
    <property type="entry name" value="TMP_synthase"/>
    <property type="match status" value="1"/>
</dbReference>
<comment type="pathway">
    <text evidence="1 9 11">Cofactor biosynthesis; thiamine diphosphate biosynthesis; thiamine phosphate from 4-amino-2-methyl-5-diphosphomethylpyrimidine and 4-methyl-5-(2-phosphoethyl)-thiazole: step 1/1.</text>
</comment>
<feature type="binding site" evidence="9">
    <location>
        <position position="163"/>
    </location>
    <ligand>
        <name>2-[(2R,5Z)-2-carboxy-4-methylthiazol-5(2H)-ylidene]ethyl phosphate</name>
        <dbReference type="ChEBI" id="CHEBI:62899"/>
    </ligand>
</feature>
<comment type="similarity">
    <text evidence="9 10">Belongs to the thiamine-phosphate synthase family.</text>
</comment>
<keyword evidence="4 9" id="KW-0460">Magnesium</keyword>
<evidence type="ECO:0000256" key="9">
    <source>
        <dbReference type="HAMAP-Rule" id="MF_00097"/>
    </source>
</evidence>
<comment type="catalytic activity">
    <reaction evidence="7 9 10">
        <text>2-(2-carboxy-4-methylthiazol-5-yl)ethyl phosphate + 4-amino-2-methyl-5-(diphosphooxymethyl)pyrimidine + 2 H(+) = thiamine phosphate + CO2 + diphosphate</text>
        <dbReference type="Rhea" id="RHEA:47848"/>
        <dbReference type="ChEBI" id="CHEBI:15378"/>
        <dbReference type="ChEBI" id="CHEBI:16526"/>
        <dbReference type="ChEBI" id="CHEBI:33019"/>
        <dbReference type="ChEBI" id="CHEBI:37575"/>
        <dbReference type="ChEBI" id="CHEBI:57841"/>
        <dbReference type="ChEBI" id="CHEBI:62890"/>
        <dbReference type="EC" id="2.5.1.3"/>
    </reaction>
</comment>
<comment type="catalytic activity">
    <reaction evidence="8 9 10">
        <text>2-[(2R,5Z)-2-carboxy-4-methylthiazol-5(2H)-ylidene]ethyl phosphate + 4-amino-2-methyl-5-(diphosphooxymethyl)pyrimidine + 2 H(+) = thiamine phosphate + CO2 + diphosphate</text>
        <dbReference type="Rhea" id="RHEA:47844"/>
        <dbReference type="ChEBI" id="CHEBI:15378"/>
        <dbReference type="ChEBI" id="CHEBI:16526"/>
        <dbReference type="ChEBI" id="CHEBI:33019"/>
        <dbReference type="ChEBI" id="CHEBI:37575"/>
        <dbReference type="ChEBI" id="CHEBI:57841"/>
        <dbReference type="ChEBI" id="CHEBI:62899"/>
        <dbReference type="EC" id="2.5.1.3"/>
    </reaction>
</comment>
<evidence type="ECO:0000256" key="1">
    <source>
        <dbReference type="ARBA" id="ARBA00005165"/>
    </source>
</evidence>
<dbReference type="Proteomes" id="UP001597497">
    <property type="component" value="Unassembled WGS sequence"/>
</dbReference>
<feature type="binding site" evidence="9">
    <location>
        <position position="88"/>
    </location>
    <ligand>
        <name>Mg(2+)</name>
        <dbReference type="ChEBI" id="CHEBI:18420"/>
    </ligand>
</feature>
<evidence type="ECO:0000313" key="14">
    <source>
        <dbReference type="Proteomes" id="UP001597497"/>
    </source>
</evidence>
<dbReference type="GO" id="GO:0004789">
    <property type="term" value="F:thiamine-phosphate diphosphorylase activity"/>
    <property type="evidence" value="ECO:0007669"/>
    <property type="project" value="UniProtKB-EC"/>
</dbReference>
<evidence type="ECO:0000256" key="2">
    <source>
        <dbReference type="ARBA" id="ARBA00022679"/>
    </source>
</evidence>
<evidence type="ECO:0000259" key="12">
    <source>
        <dbReference type="Pfam" id="PF02581"/>
    </source>
</evidence>
<keyword evidence="2 9" id="KW-0808">Transferase</keyword>
<feature type="binding site" evidence="9">
    <location>
        <position position="135"/>
    </location>
    <ligand>
        <name>4-amino-2-methyl-5-(diphosphooxymethyl)pyrimidine</name>
        <dbReference type="ChEBI" id="CHEBI:57841"/>
    </ligand>
</feature>
<dbReference type="RefSeq" id="WP_379930182.1">
    <property type="nucleotide sequence ID" value="NZ_JBHUMM010000042.1"/>
</dbReference>
<comment type="catalytic activity">
    <reaction evidence="6 9 10">
        <text>4-methyl-5-(2-phosphooxyethyl)-thiazole + 4-amino-2-methyl-5-(diphosphooxymethyl)pyrimidine + H(+) = thiamine phosphate + diphosphate</text>
        <dbReference type="Rhea" id="RHEA:22328"/>
        <dbReference type="ChEBI" id="CHEBI:15378"/>
        <dbReference type="ChEBI" id="CHEBI:33019"/>
        <dbReference type="ChEBI" id="CHEBI:37575"/>
        <dbReference type="ChEBI" id="CHEBI:57841"/>
        <dbReference type="ChEBI" id="CHEBI:58296"/>
        <dbReference type="EC" id="2.5.1.3"/>
    </reaction>
</comment>
<dbReference type="Gene3D" id="3.20.20.70">
    <property type="entry name" value="Aldolase class I"/>
    <property type="match status" value="1"/>
</dbReference>
<feature type="binding site" evidence="9">
    <location>
        <position position="68"/>
    </location>
    <ligand>
        <name>4-amino-2-methyl-5-(diphosphooxymethyl)pyrimidine</name>
        <dbReference type="ChEBI" id="CHEBI:57841"/>
    </ligand>
</feature>
<evidence type="ECO:0000256" key="5">
    <source>
        <dbReference type="ARBA" id="ARBA00022977"/>
    </source>
</evidence>
<protein>
    <recommendedName>
        <fullName evidence="9">Thiamine-phosphate synthase</fullName>
        <shortName evidence="9">TP synthase</shortName>
        <shortName evidence="9">TPS</shortName>
        <ecNumber evidence="9">2.5.1.3</ecNumber>
    </recommendedName>
    <alternativeName>
        <fullName evidence="9">Thiamine-phosphate pyrophosphorylase</fullName>
        <shortName evidence="9">TMP pyrophosphorylase</shortName>
        <shortName evidence="9">TMP-PPase</shortName>
    </alternativeName>
</protein>
<keyword evidence="14" id="KW-1185">Reference proteome</keyword>
<gene>
    <name evidence="9 13" type="primary">thiE</name>
    <name evidence="13" type="ORF">ACFSUC_13540</name>
</gene>
<dbReference type="Pfam" id="PF02581">
    <property type="entry name" value="TMP-TENI"/>
    <property type="match status" value="1"/>
</dbReference>
<proteinExistence type="inferred from homology"/>
<name>A0ABW5RBZ2_9BACL</name>
<keyword evidence="5 9" id="KW-0784">Thiamine biosynthesis</keyword>
<comment type="caution">
    <text evidence="13">The sequence shown here is derived from an EMBL/GenBank/DDBJ whole genome shotgun (WGS) entry which is preliminary data.</text>
</comment>
<organism evidence="13 14">
    <name type="scientific">Marinicrinis sediminis</name>
    <dbReference type="NCBI Taxonomy" id="1652465"/>
    <lineage>
        <taxon>Bacteria</taxon>
        <taxon>Bacillati</taxon>
        <taxon>Bacillota</taxon>
        <taxon>Bacilli</taxon>
        <taxon>Bacillales</taxon>
        <taxon>Paenibacillaceae</taxon>
    </lineage>
</organism>
<evidence type="ECO:0000256" key="10">
    <source>
        <dbReference type="RuleBase" id="RU003826"/>
    </source>
</evidence>
<reference evidence="14" key="1">
    <citation type="journal article" date="2019" name="Int. J. Syst. Evol. Microbiol.">
        <title>The Global Catalogue of Microorganisms (GCM) 10K type strain sequencing project: providing services to taxonomists for standard genome sequencing and annotation.</title>
        <authorList>
            <consortium name="The Broad Institute Genomics Platform"/>
            <consortium name="The Broad Institute Genome Sequencing Center for Infectious Disease"/>
            <person name="Wu L."/>
            <person name="Ma J."/>
        </authorList>
    </citation>
    <scope>NUCLEOTIDE SEQUENCE [LARGE SCALE GENOMIC DNA]</scope>
    <source>
        <strain evidence="14">KCTC 33676</strain>
    </source>
</reference>
<evidence type="ECO:0000256" key="6">
    <source>
        <dbReference type="ARBA" id="ARBA00047334"/>
    </source>
</evidence>
<evidence type="ECO:0000313" key="13">
    <source>
        <dbReference type="EMBL" id="MFD2672586.1"/>
    </source>
</evidence>
<evidence type="ECO:0000256" key="8">
    <source>
        <dbReference type="ARBA" id="ARBA00047883"/>
    </source>
</evidence>
<feature type="binding site" evidence="9">
    <location>
        <begin position="132"/>
        <end position="134"/>
    </location>
    <ligand>
        <name>2-[(2R,5Z)-2-carboxy-4-methylthiazol-5(2H)-ylidene]ethyl phosphate</name>
        <dbReference type="ChEBI" id="CHEBI:62899"/>
    </ligand>
</feature>
<dbReference type="InterPro" id="IPR022998">
    <property type="entry name" value="ThiamineP_synth_TenI"/>
</dbReference>